<evidence type="ECO:0000256" key="3">
    <source>
        <dbReference type="ARBA" id="ARBA00023125"/>
    </source>
</evidence>
<dbReference type="GO" id="GO:0000981">
    <property type="term" value="F:DNA-binding transcription factor activity, RNA polymerase II-specific"/>
    <property type="evidence" value="ECO:0007669"/>
    <property type="project" value="InterPro"/>
</dbReference>
<evidence type="ECO:0000313" key="8">
    <source>
        <dbReference type="EMBL" id="KAF9889468.1"/>
    </source>
</evidence>
<proteinExistence type="predicted"/>
<dbReference type="PROSITE" id="PS50048">
    <property type="entry name" value="ZN2_CY6_FUNGAL_2"/>
    <property type="match status" value="1"/>
</dbReference>
<evidence type="ECO:0000256" key="4">
    <source>
        <dbReference type="ARBA" id="ARBA00023163"/>
    </source>
</evidence>
<dbReference type="InterPro" id="IPR036864">
    <property type="entry name" value="Zn2-C6_fun-type_DNA-bd_sf"/>
</dbReference>
<gene>
    <name evidence="8" type="ORF">FE257_007371</name>
</gene>
<dbReference type="PANTHER" id="PTHR47424">
    <property type="entry name" value="REGULATORY PROTEIN GAL4"/>
    <property type="match status" value="1"/>
</dbReference>
<evidence type="ECO:0000256" key="1">
    <source>
        <dbReference type="ARBA" id="ARBA00022723"/>
    </source>
</evidence>
<dbReference type="CDD" id="cd12148">
    <property type="entry name" value="fungal_TF_MHR"/>
    <property type="match status" value="1"/>
</dbReference>
<dbReference type="InterPro" id="IPR007219">
    <property type="entry name" value="XnlR_reg_dom"/>
</dbReference>
<dbReference type="Gene3D" id="4.10.240.10">
    <property type="entry name" value="Zn(2)-C6 fungal-type DNA-binding domain"/>
    <property type="match status" value="1"/>
</dbReference>
<dbReference type="Proteomes" id="UP001194746">
    <property type="component" value="Unassembled WGS sequence"/>
</dbReference>
<dbReference type="Pfam" id="PF04082">
    <property type="entry name" value="Fungal_trans"/>
    <property type="match status" value="1"/>
</dbReference>
<dbReference type="GO" id="GO:0000978">
    <property type="term" value="F:RNA polymerase II cis-regulatory region sequence-specific DNA binding"/>
    <property type="evidence" value="ECO:0007669"/>
    <property type="project" value="TreeGrafter"/>
</dbReference>
<feature type="region of interest" description="Disordered" evidence="6">
    <location>
        <begin position="129"/>
        <end position="173"/>
    </location>
</feature>
<keyword evidence="2" id="KW-0805">Transcription regulation</keyword>
<keyword evidence="5" id="KW-0539">Nucleus</keyword>
<organism evidence="8 9">
    <name type="scientific">Aspergillus nanangensis</name>
    <dbReference type="NCBI Taxonomy" id="2582783"/>
    <lineage>
        <taxon>Eukaryota</taxon>
        <taxon>Fungi</taxon>
        <taxon>Dikarya</taxon>
        <taxon>Ascomycota</taxon>
        <taxon>Pezizomycotina</taxon>
        <taxon>Eurotiomycetes</taxon>
        <taxon>Eurotiomycetidae</taxon>
        <taxon>Eurotiales</taxon>
        <taxon>Aspergillaceae</taxon>
        <taxon>Aspergillus</taxon>
        <taxon>Aspergillus subgen. Circumdati</taxon>
    </lineage>
</organism>
<feature type="compositionally biased region" description="Pro residues" evidence="6">
    <location>
        <begin position="7"/>
        <end position="22"/>
    </location>
</feature>
<dbReference type="Pfam" id="PF00172">
    <property type="entry name" value="Zn_clus"/>
    <property type="match status" value="1"/>
</dbReference>
<feature type="compositionally biased region" description="Low complexity" evidence="6">
    <location>
        <begin position="548"/>
        <end position="569"/>
    </location>
</feature>
<keyword evidence="9" id="KW-1185">Reference proteome</keyword>
<comment type="caution">
    <text evidence="8">The sequence shown here is derived from an EMBL/GenBank/DDBJ whole genome shotgun (WGS) entry which is preliminary data.</text>
</comment>
<protein>
    <recommendedName>
        <fullName evidence="7">Zn(2)-C6 fungal-type domain-containing protein</fullName>
    </recommendedName>
</protein>
<dbReference type="PROSITE" id="PS00463">
    <property type="entry name" value="ZN2_CY6_FUNGAL_1"/>
    <property type="match status" value="1"/>
</dbReference>
<dbReference type="EMBL" id="VCAU01000036">
    <property type="protein sequence ID" value="KAF9889468.1"/>
    <property type="molecule type" value="Genomic_DNA"/>
</dbReference>
<evidence type="ECO:0000259" key="7">
    <source>
        <dbReference type="PROSITE" id="PS50048"/>
    </source>
</evidence>
<evidence type="ECO:0000256" key="5">
    <source>
        <dbReference type="ARBA" id="ARBA00023242"/>
    </source>
</evidence>
<dbReference type="SUPFAM" id="SSF57701">
    <property type="entry name" value="Zn2/Cys6 DNA-binding domain"/>
    <property type="match status" value="1"/>
</dbReference>
<dbReference type="SMART" id="SM00066">
    <property type="entry name" value="GAL4"/>
    <property type="match status" value="1"/>
</dbReference>
<dbReference type="GO" id="GO:0008270">
    <property type="term" value="F:zinc ion binding"/>
    <property type="evidence" value="ECO:0007669"/>
    <property type="project" value="InterPro"/>
</dbReference>
<keyword evidence="4" id="KW-0804">Transcription</keyword>
<dbReference type="InterPro" id="IPR001138">
    <property type="entry name" value="Zn2Cys6_DnaBD"/>
</dbReference>
<evidence type="ECO:0000256" key="2">
    <source>
        <dbReference type="ARBA" id="ARBA00023015"/>
    </source>
</evidence>
<feature type="compositionally biased region" description="Basic and acidic residues" evidence="6">
    <location>
        <begin position="146"/>
        <end position="168"/>
    </location>
</feature>
<sequence>MFHTFGPAPPSEPATPRLPPPRKVNRSCAECTRRKVKCDGGQPCTSCQYYQIPDACAYRTRNRRQAASRSTLERATETLRRQAGVLQLLFPTASLEELVDKDRSELLRLLHDAPPADGGDYAQALPVAASPVLSPGSPPPALPPLEDAHASPEESDRGESGEERRWDESAQNPATIAASDDINAISLAGDRHRRSYLGICSVSAVLRALFRLYPAAKDQIVEQSKNWPDVQQQQLEVNNHRPSSSLLLNPHLALLPGPPSDSLRELRYITFYFEHMHAITPFLHEDSFRATFAAGDRQHSPAWLALCNMVLTVGSIASGSDTAHIHYYNQARASLDLDSLGSGNLETLQALCLLGGYYLHYRNSPNMAYAILGAAQRLAIALGLHRESPPRPDPPPDHHAIRLESRRRTWWSLYCLDTWASMTLGRPTCGRWDSSTMNTALPAPLHPDDHFATSLRASTLFCHISNRLQHRFAQSTRINAAEAQALDRELLDWHAALPAVLKDTVNAPPRITVAREFLRNRYHNVRLILSRCFLLYKAYGEQPRRHQQQQQQQQQQHPHPSSSSSSSSSSEEDQIADLSRAIAAEAIDAIALHWVPNRTQVWNSAWYLFQACMVPLLSIAMAAASASAMSPEGGAPGGGLVSDEVLSWYASLNKALEIFAEMKPWMRASDRAPDIVATLFQTVSQGAEGSIRTPSVVDGGGSHLFGWADELLTEMDWGMFLGEEAGSSLAQQSLFGFN</sequence>
<reference evidence="8" key="1">
    <citation type="journal article" date="2019" name="Beilstein J. Org. Chem.">
        <title>Nanangenines: drimane sesquiterpenoids as the dominant metabolite cohort of a novel Australian fungus, Aspergillus nanangensis.</title>
        <authorList>
            <person name="Lacey H.J."/>
            <person name="Gilchrist C.L.M."/>
            <person name="Crombie A."/>
            <person name="Kalaitzis J.A."/>
            <person name="Vuong D."/>
            <person name="Rutledge P.J."/>
            <person name="Turner P."/>
            <person name="Pitt J.I."/>
            <person name="Lacey E."/>
            <person name="Chooi Y.H."/>
            <person name="Piggott A.M."/>
        </authorList>
    </citation>
    <scope>NUCLEOTIDE SEQUENCE</scope>
    <source>
        <strain evidence="8">MST-FP2251</strain>
    </source>
</reference>
<feature type="region of interest" description="Disordered" evidence="6">
    <location>
        <begin position="1"/>
        <end position="23"/>
    </location>
</feature>
<evidence type="ECO:0000313" key="9">
    <source>
        <dbReference type="Proteomes" id="UP001194746"/>
    </source>
</evidence>
<dbReference type="PANTHER" id="PTHR47424:SF5">
    <property type="entry name" value="ZN(II)2CYS6 TRANSCRIPTION FACTOR (EUROFUNG)"/>
    <property type="match status" value="1"/>
</dbReference>
<name>A0AAD4GVH2_ASPNN</name>
<dbReference type="GO" id="GO:0006351">
    <property type="term" value="P:DNA-templated transcription"/>
    <property type="evidence" value="ECO:0007669"/>
    <property type="project" value="InterPro"/>
</dbReference>
<keyword evidence="1" id="KW-0479">Metal-binding</keyword>
<feature type="region of interest" description="Disordered" evidence="6">
    <location>
        <begin position="544"/>
        <end position="571"/>
    </location>
</feature>
<dbReference type="AlphaFoldDB" id="A0AAD4GVH2"/>
<accession>A0AAD4GVH2</accession>
<reference evidence="8" key="2">
    <citation type="submission" date="2020-02" db="EMBL/GenBank/DDBJ databases">
        <authorList>
            <person name="Gilchrist C.L.M."/>
            <person name="Chooi Y.-H."/>
        </authorList>
    </citation>
    <scope>NUCLEOTIDE SEQUENCE</scope>
    <source>
        <strain evidence="8">MST-FP2251</strain>
    </source>
</reference>
<evidence type="ECO:0000256" key="6">
    <source>
        <dbReference type="SAM" id="MobiDB-lite"/>
    </source>
</evidence>
<dbReference type="SMART" id="SM00906">
    <property type="entry name" value="Fungal_trans"/>
    <property type="match status" value="1"/>
</dbReference>
<feature type="domain" description="Zn(2)-C6 fungal-type" evidence="7">
    <location>
        <begin position="27"/>
        <end position="58"/>
    </location>
</feature>
<dbReference type="GO" id="GO:0000435">
    <property type="term" value="P:positive regulation of transcription from RNA polymerase II promoter by galactose"/>
    <property type="evidence" value="ECO:0007669"/>
    <property type="project" value="TreeGrafter"/>
</dbReference>
<dbReference type="GO" id="GO:0005634">
    <property type="term" value="C:nucleus"/>
    <property type="evidence" value="ECO:0007669"/>
    <property type="project" value="TreeGrafter"/>
</dbReference>
<dbReference type="InterPro" id="IPR051127">
    <property type="entry name" value="Fungal_SecMet_Regulators"/>
</dbReference>
<keyword evidence="3" id="KW-0238">DNA-binding</keyword>
<dbReference type="CDD" id="cd00067">
    <property type="entry name" value="GAL4"/>
    <property type="match status" value="1"/>
</dbReference>